<evidence type="ECO:0000313" key="5">
    <source>
        <dbReference type="Proteomes" id="UP000267341"/>
    </source>
</evidence>
<dbReference type="Proteomes" id="UP000251313">
    <property type="component" value="Unassembled WGS sequence"/>
</dbReference>
<evidence type="ECO:0000256" key="1">
    <source>
        <dbReference type="SAM" id="Phobius"/>
    </source>
</evidence>
<dbReference type="AlphaFoldDB" id="A0AB38FTQ0"/>
<gene>
    <name evidence="2" type="ORF">C7387_1160</name>
    <name evidence="3" type="ORF">NCTC11967_01083</name>
</gene>
<dbReference type="PROSITE" id="PS51257">
    <property type="entry name" value="PROKAR_LIPOPROTEIN"/>
    <property type="match status" value="1"/>
</dbReference>
<proteinExistence type="predicted"/>
<organism evidence="3 4">
    <name type="scientific">Yokenella regensburgei</name>
    <dbReference type="NCBI Taxonomy" id="158877"/>
    <lineage>
        <taxon>Bacteria</taxon>
        <taxon>Pseudomonadati</taxon>
        <taxon>Pseudomonadota</taxon>
        <taxon>Gammaproteobacteria</taxon>
        <taxon>Enterobacterales</taxon>
        <taxon>Enterobacteriaceae</taxon>
        <taxon>Yokenella</taxon>
    </lineage>
</organism>
<comment type="caution">
    <text evidence="3">The sequence shown here is derived from an EMBL/GenBank/DDBJ whole genome shotgun (WGS) entry which is preliminary data.</text>
</comment>
<protein>
    <recommendedName>
        <fullName evidence="6">Phage-related lipoprotein</fullName>
    </recommendedName>
</protein>
<keyword evidence="1" id="KW-0812">Transmembrane</keyword>
<keyword evidence="1" id="KW-0472">Membrane</keyword>
<reference evidence="3 4" key="1">
    <citation type="submission" date="2018-06" db="EMBL/GenBank/DDBJ databases">
        <authorList>
            <consortium name="Pathogen Informatics"/>
            <person name="Doyle S."/>
        </authorList>
    </citation>
    <scope>NUCLEOTIDE SEQUENCE [LARGE SCALE GENOMIC DNA]</scope>
    <source>
        <strain evidence="3 4">NCTC11967</strain>
    </source>
</reference>
<keyword evidence="1" id="KW-1133">Transmembrane helix</keyword>
<dbReference type="EMBL" id="RBIZ01000003">
    <property type="protein sequence ID" value="RKR64462.1"/>
    <property type="molecule type" value="Genomic_DNA"/>
</dbReference>
<evidence type="ECO:0000313" key="3">
    <source>
        <dbReference type="EMBL" id="SQA61145.1"/>
    </source>
</evidence>
<keyword evidence="5" id="KW-1185">Reference proteome</keyword>
<dbReference type="Proteomes" id="UP000267341">
    <property type="component" value="Unassembled WGS sequence"/>
</dbReference>
<evidence type="ECO:0000313" key="2">
    <source>
        <dbReference type="EMBL" id="RKR64462.1"/>
    </source>
</evidence>
<sequence length="134" mass="14174">MKIKSIKVILFMIIFSVLSGCSTYNPVNLQKKSIAPKSSYYDFQPAIYVGDHLKYGLLNGDHGEITVAKIEPNRITGDNGRVITLSKLSFLERKDISTGKTAALVGGGVAATTVIVFLAGVTIIGLGAVAAITS</sequence>
<dbReference type="RefSeq" id="WP_006820053.1">
    <property type="nucleotide sequence ID" value="NZ_CABKQJ010000016.1"/>
</dbReference>
<name>A0AB38FTQ0_9ENTR</name>
<evidence type="ECO:0008006" key="6">
    <source>
        <dbReference type="Google" id="ProtNLM"/>
    </source>
</evidence>
<feature type="transmembrane region" description="Helical" evidence="1">
    <location>
        <begin position="109"/>
        <end position="132"/>
    </location>
</feature>
<accession>A0AB38FTQ0</accession>
<evidence type="ECO:0000313" key="4">
    <source>
        <dbReference type="Proteomes" id="UP000251313"/>
    </source>
</evidence>
<reference evidence="2 5" key="2">
    <citation type="submission" date="2018-10" db="EMBL/GenBank/DDBJ databases">
        <title>Genomic Encyclopedia of Type Strains, Phase IV (KMG-IV): sequencing the most valuable type-strain genomes for metagenomic binning, comparative biology and taxonomic classification.</title>
        <authorList>
            <person name="Goeker M."/>
        </authorList>
    </citation>
    <scope>NUCLEOTIDE SEQUENCE [LARGE SCALE GENOMIC DNA]</scope>
    <source>
        <strain evidence="2 5">DSM 5079</strain>
    </source>
</reference>
<dbReference type="EMBL" id="UAVL01000001">
    <property type="protein sequence ID" value="SQA61145.1"/>
    <property type="molecule type" value="Genomic_DNA"/>
</dbReference>